<dbReference type="EMBL" id="HBUF01078504">
    <property type="protein sequence ID" value="CAG6632069.1"/>
    <property type="molecule type" value="Transcribed_RNA"/>
</dbReference>
<accession>A0A8D8WZR4</accession>
<dbReference type="EMBL" id="HBUF01586932">
    <property type="protein sequence ID" value="CAG6772152.1"/>
    <property type="molecule type" value="Transcribed_RNA"/>
</dbReference>
<name>A0A8D8WZR4_9HEMI</name>
<reference evidence="1" key="1">
    <citation type="submission" date="2021-05" db="EMBL/GenBank/DDBJ databases">
        <authorList>
            <person name="Alioto T."/>
            <person name="Alioto T."/>
            <person name="Gomez Garrido J."/>
        </authorList>
    </citation>
    <scope>NUCLEOTIDE SEQUENCE</scope>
</reference>
<proteinExistence type="predicted"/>
<sequence>MLLRSNVYLRIVHPHIRDGHFLAMLRHLHEQTAQERSKVIVYENDLCQLQGGQSQHSGSRHHVFHSNMVVSSIHFHSFFSVSVHQDDNMLPIGADEVSFGFNREEVNHYCLTF</sequence>
<evidence type="ECO:0000313" key="1">
    <source>
        <dbReference type="EMBL" id="CAG6676400.1"/>
    </source>
</evidence>
<dbReference type="EMBL" id="HBUF01239640">
    <property type="protein sequence ID" value="CAG6676400.1"/>
    <property type="molecule type" value="Transcribed_RNA"/>
</dbReference>
<dbReference type="AlphaFoldDB" id="A0A8D8WZR4"/>
<dbReference type="EMBL" id="HBUF01239641">
    <property type="protein sequence ID" value="CAG6676401.1"/>
    <property type="molecule type" value="Transcribed_RNA"/>
</dbReference>
<organism evidence="1">
    <name type="scientific">Cacopsylla melanoneura</name>
    <dbReference type="NCBI Taxonomy" id="428564"/>
    <lineage>
        <taxon>Eukaryota</taxon>
        <taxon>Metazoa</taxon>
        <taxon>Ecdysozoa</taxon>
        <taxon>Arthropoda</taxon>
        <taxon>Hexapoda</taxon>
        <taxon>Insecta</taxon>
        <taxon>Pterygota</taxon>
        <taxon>Neoptera</taxon>
        <taxon>Paraneoptera</taxon>
        <taxon>Hemiptera</taxon>
        <taxon>Sternorrhyncha</taxon>
        <taxon>Psylloidea</taxon>
        <taxon>Psyllidae</taxon>
        <taxon>Psyllinae</taxon>
        <taxon>Cacopsylla</taxon>
    </lineage>
</organism>
<dbReference type="EMBL" id="HBUF01412103">
    <property type="protein sequence ID" value="CAG6739227.1"/>
    <property type="molecule type" value="Transcribed_RNA"/>
</dbReference>
<protein>
    <submittedName>
        <fullName evidence="1">Uncharacterized protein</fullName>
    </submittedName>
</protein>